<sequence>MADKEALEKDTFLKSILNRGPNKRQIKPAGNNSLLQLALGEDSEDSEEDADFELNDDEDDDEGADIPQTPLSLFDFDRRV</sequence>
<dbReference type="Proteomes" id="UP000275408">
    <property type="component" value="Unassembled WGS sequence"/>
</dbReference>
<protein>
    <submittedName>
        <fullName evidence="2">Uncharacterized protein</fullName>
    </submittedName>
</protein>
<dbReference type="AlphaFoldDB" id="A0A3M6U9U8"/>
<comment type="caution">
    <text evidence="2">The sequence shown here is derived from an EMBL/GenBank/DDBJ whole genome shotgun (WGS) entry which is preliminary data.</text>
</comment>
<evidence type="ECO:0000313" key="3">
    <source>
        <dbReference type="Proteomes" id="UP000275408"/>
    </source>
</evidence>
<feature type="region of interest" description="Disordered" evidence="1">
    <location>
        <begin position="39"/>
        <end position="80"/>
    </location>
</feature>
<organism evidence="2 3">
    <name type="scientific">Pocillopora damicornis</name>
    <name type="common">Cauliflower coral</name>
    <name type="synonym">Millepora damicornis</name>
    <dbReference type="NCBI Taxonomy" id="46731"/>
    <lineage>
        <taxon>Eukaryota</taxon>
        <taxon>Metazoa</taxon>
        <taxon>Cnidaria</taxon>
        <taxon>Anthozoa</taxon>
        <taxon>Hexacorallia</taxon>
        <taxon>Scleractinia</taxon>
        <taxon>Astrocoeniina</taxon>
        <taxon>Pocilloporidae</taxon>
        <taxon>Pocillopora</taxon>
    </lineage>
</organism>
<dbReference type="OrthoDB" id="336088at2759"/>
<evidence type="ECO:0000313" key="2">
    <source>
        <dbReference type="EMBL" id="RMX50427.1"/>
    </source>
</evidence>
<proteinExistence type="predicted"/>
<gene>
    <name evidence="2" type="ORF">pdam_00025281</name>
</gene>
<reference evidence="2 3" key="1">
    <citation type="journal article" date="2018" name="Sci. Rep.">
        <title>Comparative analysis of the Pocillopora damicornis genome highlights role of immune system in coral evolution.</title>
        <authorList>
            <person name="Cunning R."/>
            <person name="Bay R.A."/>
            <person name="Gillette P."/>
            <person name="Baker A.C."/>
            <person name="Traylor-Knowles N."/>
        </authorList>
    </citation>
    <scope>NUCLEOTIDE SEQUENCE [LARGE SCALE GENOMIC DNA]</scope>
    <source>
        <strain evidence="2">RSMAS</strain>
        <tissue evidence="2">Whole animal</tissue>
    </source>
</reference>
<feature type="compositionally biased region" description="Acidic residues" evidence="1">
    <location>
        <begin position="41"/>
        <end position="64"/>
    </location>
</feature>
<evidence type="ECO:0000256" key="1">
    <source>
        <dbReference type="SAM" id="MobiDB-lite"/>
    </source>
</evidence>
<dbReference type="EMBL" id="RCHS01001961">
    <property type="protein sequence ID" value="RMX50427.1"/>
    <property type="molecule type" value="Genomic_DNA"/>
</dbReference>
<keyword evidence="3" id="KW-1185">Reference proteome</keyword>
<name>A0A3M6U9U8_POCDA</name>
<accession>A0A3M6U9U8</accession>